<reference evidence="3" key="1">
    <citation type="submission" date="2015-07" db="EMBL/GenBank/DDBJ databases">
        <title>Near-Complete Genome Sequence of the Cellulolytic Bacterium Bacteroides (Pseudobacteroides) cellulosolvens ATCC 35603.</title>
        <authorList>
            <person name="Dassa B."/>
            <person name="Utturkar S.M."/>
            <person name="Klingeman D.M."/>
            <person name="Hurt R.A."/>
            <person name="Keller M."/>
            <person name="Xu J."/>
            <person name="Reddy Y.H.K."/>
            <person name="Borovok I."/>
            <person name="Grinberg I.R."/>
            <person name="Lamed R."/>
            <person name="Zhivin O."/>
            <person name="Bayer E.A."/>
            <person name="Brown S.D."/>
        </authorList>
    </citation>
    <scope>NUCLEOTIDE SEQUENCE [LARGE SCALE GENOMIC DNA]</scope>
    <source>
        <strain evidence="3">DSM 2933</strain>
    </source>
</reference>
<evidence type="ECO:0000313" key="3">
    <source>
        <dbReference type="Proteomes" id="UP000036923"/>
    </source>
</evidence>
<feature type="transmembrane region" description="Helical" evidence="1">
    <location>
        <begin position="66"/>
        <end position="86"/>
    </location>
</feature>
<feature type="transmembrane region" description="Helical" evidence="1">
    <location>
        <begin position="42"/>
        <end position="60"/>
    </location>
</feature>
<keyword evidence="1" id="KW-1133">Transmembrane helix</keyword>
<evidence type="ECO:0000313" key="2">
    <source>
        <dbReference type="EMBL" id="KNY25582.1"/>
    </source>
</evidence>
<dbReference type="STRING" id="398512.Bccel_0842"/>
<protein>
    <submittedName>
        <fullName evidence="2">Uncharacterized protein</fullName>
    </submittedName>
</protein>
<evidence type="ECO:0000256" key="1">
    <source>
        <dbReference type="SAM" id="Phobius"/>
    </source>
</evidence>
<keyword evidence="1" id="KW-0812">Transmembrane</keyword>
<dbReference type="AlphaFoldDB" id="A0A0L6JJK0"/>
<sequence length="89" mass="10520">MLMFLQQYKEQIFNIVESIHILLFFTIIVGRKDFFYKNKIGTVTFILLFTICGFLIDVNIPKGYNTLVYALYLYAVFALLINETLFDIF</sequence>
<gene>
    <name evidence="2" type="ORF">Bccel_0842</name>
</gene>
<keyword evidence="3" id="KW-1185">Reference proteome</keyword>
<dbReference type="Proteomes" id="UP000036923">
    <property type="component" value="Unassembled WGS sequence"/>
</dbReference>
<accession>A0A0L6JJK0</accession>
<name>A0A0L6JJK0_9FIRM</name>
<keyword evidence="1" id="KW-0472">Membrane</keyword>
<dbReference type="RefSeq" id="WP_050753078.1">
    <property type="nucleotide sequence ID" value="NZ_LGTC01000001.1"/>
</dbReference>
<feature type="transmembrane region" description="Helical" evidence="1">
    <location>
        <begin position="12"/>
        <end position="30"/>
    </location>
</feature>
<proteinExistence type="predicted"/>
<comment type="caution">
    <text evidence="2">The sequence shown here is derived from an EMBL/GenBank/DDBJ whole genome shotgun (WGS) entry which is preliminary data.</text>
</comment>
<dbReference type="EMBL" id="LGTC01000001">
    <property type="protein sequence ID" value="KNY25582.1"/>
    <property type="molecule type" value="Genomic_DNA"/>
</dbReference>
<organism evidence="2 3">
    <name type="scientific">Pseudobacteroides cellulosolvens ATCC 35603 = DSM 2933</name>
    <dbReference type="NCBI Taxonomy" id="398512"/>
    <lineage>
        <taxon>Bacteria</taxon>
        <taxon>Bacillati</taxon>
        <taxon>Bacillota</taxon>
        <taxon>Clostridia</taxon>
        <taxon>Eubacteriales</taxon>
        <taxon>Oscillospiraceae</taxon>
        <taxon>Pseudobacteroides</taxon>
    </lineage>
</organism>